<evidence type="ECO:0000313" key="19">
    <source>
        <dbReference type="Proteomes" id="UP001642406"/>
    </source>
</evidence>
<dbReference type="PANTHER" id="PTHR20973">
    <property type="entry name" value="NON-SMC ELEMENT 1-RELATED"/>
    <property type="match status" value="1"/>
</dbReference>
<dbReference type="InterPro" id="IPR036388">
    <property type="entry name" value="WH-like_DNA-bd_sf"/>
</dbReference>
<evidence type="ECO:0000256" key="12">
    <source>
        <dbReference type="ARBA" id="ARBA00023172"/>
    </source>
</evidence>
<feature type="compositionally biased region" description="Polar residues" evidence="16">
    <location>
        <begin position="239"/>
        <end position="250"/>
    </location>
</feature>
<keyword evidence="13 15" id="KW-0234">DNA repair</keyword>
<dbReference type="Pfam" id="PF07574">
    <property type="entry name" value="SMC_Nse1"/>
    <property type="match status" value="1"/>
</dbReference>
<comment type="subcellular location">
    <subcellularLocation>
        <location evidence="2 15">Nucleus</location>
    </subcellularLocation>
</comment>
<feature type="region of interest" description="Disordered" evidence="16">
    <location>
        <begin position="239"/>
        <end position="268"/>
    </location>
</feature>
<evidence type="ECO:0000256" key="10">
    <source>
        <dbReference type="ARBA" id="ARBA00022786"/>
    </source>
</evidence>
<keyword evidence="19" id="KW-1185">Reference proteome</keyword>
<evidence type="ECO:0000256" key="4">
    <source>
        <dbReference type="ARBA" id="ARBA00012483"/>
    </source>
</evidence>
<feature type="region of interest" description="Disordered" evidence="16">
    <location>
        <begin position="373"/>
        <end position="399"/>
    </location>
</feature>
<comment type="similarity">
    <text evidence="3 15">Belongs to the NSE1 family.</text>
</comment>
<keyword evidence="14 15" id="KW-0539">Nucleus</keyword>
<dbReference type="EMBL" id="CAWUHC010000039">
    <property type="protein sequence ID" value="CAK7222605.1"/>
    <property type="molecule type" value="Genomic_DNA"/>
</dbReference>
<keyword evidence="10 15" id="KW-0833">Ubl conjugation pathway</keyword>
<evidence type="ECO:0000256" key="9">
    <source>
        <dbReference type="ARBA" id="ARBA00022771"/>
    </source>
</evidence>
<evidence type="ECO:0000313" key="18">
    <source>
        <dbReference type="EMBL" id="CAK7222605.1"/>
    </source>
</evidence>
<organism evidence="18 19">
    <name type="scientific">Sporothrix bragantina</name>
    <dbReference type="NCBI Taxonomy" id="671064"/>
    <lineage>
        <taxon>Eukaryota</taxon>
        <taxon>Fungi</taxon>
        <taxon>Dikarya</taxon>
        <taxon>Ascomycota</taxon>
        <taxon>Pezizomycotina</taxon>
        <taxon>Sordariomycetes</taxon>
        <taxon>Sordariomycetidae</taxon>
        <taxon>Ophiostomatales</taxon>
        <taxon>Ophiostomataceae</taxon>
        <taxon>Sporothrix</taxon>
    </lineage>
</organism>
<keyword evidence="6 15" id="KW-0808">Transferase</keyword>
<feature type="region of interest" description="Disordered" evidence="16">
    <location>
        <begin position="1"/>
        <end position="79"/>
    </location>
</feature>
<evidence type="ECO:0000256" key="6">
    <source>
        <dbReference type="ARBA" id="ARBA00022679"/>
    </source>
</evidence>
<evidence type="ECO:0000259" key="17">
    <source>
        <dbReference type="Pfam" id="PF08746"/>
    </source>
</evidence>
<evidence type="ECO:0000256" key="1">
    <source>
        <dbReference type="ARBA" id="ARBA00000900"/>
    </source>
</evidence>
<dbReference type="Gene3D" id="1.10.10.10">
    <property type="entry name" value="Winged helix-like DNA-binding domain superfamily/Winged helix DNA-binding domain"/>
    <property type="match status" value="1"/>
</dbReference>
<dbReference type="Pfam" id="PF08746">
    <property type="entry name" value="zf-RING-like"/>
    <property type="match status" value="1"/>
</dbReference>
<feature type="region of interest" description="Disordered" evidence="16">
    <location>
        <begin position="422"/>
        <end position="481"/>
    </location>
</feature>
<comment type="subunit">
    <text evidence="15">Component of the Smc5-Smc6 complex.</text>
</comment>
<comment type="caution">
    <text evidence="18">The sequence shown here is derived from an EMBL/GenBank/DDBJ whole genome shotgun (WGS) entry which is preliminary data.</text>
</comment>
<dbReference type="Gene3D" id="3.90.1150.220">
    <property type="match status" value="1"/>
</dbReference>
<reference evidence="18 19" key="1">
    <citation type="submission" date="2024-01" db="EMBL/GenBank/DDBJ databases">
        <authorList>
            <person name="Allen C."/>
            <person name="Tagirdzhanova G."/>
        </authorList>
    </citation>
    <scope>NUCLEOTIDE SEQUENCE [LARGE SCALE GENOMIC DNA]</scope>
</reference>
<keyword evidence="12 15" id="KW-0233">DNA recombination</keyword>
<feature type="compositionally biased region" description="Basic residues" evidence="16">
    <location>
        <begin position="1"/>
        <end position="10"/>
    </location>
</feature>
<proteinExistence type="inferred from homology"/>
<comment type="function">
    <text evidence="15">Acts in a DNA repair pathway for removal of UV-induced DNA damage that is distinct from classical nucleotide excision repair and in repair of ionizing radiation damage. Functions in homologous recombination repair of DNA double strand breaks and in recovery of stalled replication forks.</text>
</comment>
<comment type="catalytic activity">
    <reaction evidence="1 15">
        <text>S-ubiquitinyl-[E2 ubiquitin-conjugating enzyme]-L-cysteine + [acceptor protein]-L-lysine = [E2 ubiquitin-conjugating enzyme]-L-cysteine + N(6)-ubiquitinyl-[acceptor protein]-L-lysine.</text>
        <dbReference type="EC" id="2.3.2.27"/>
    </reaction>
</comment>
<keyword evidence="7 15" id="KW-0479">Metal-binding</keyword>
<keyword evidence="11 15" id="KW-0862">Zinc</keyword>
<gene>
    <name evidence="18" type="ORF">SBRCBS47491_004919</name>
</gene>
<sequence>MPRPNNRKRARSDAEPNRPSHQRSRREDDDNNDDEGGAASGIDVDNRHGEASGDNDYNDGAQTQGTQQPQRAWRLPPGYDDSNRAFLQALMAHGALTFQQAQQVLAHILSVKKADEAAADGQSQSQGEEIAPEEVTYDLLRQYINQAKAALAPLDFDIRSATNERSMGSGSSGGSRSSNDHRIWVLVSTDNDPKSHLAVLFTPRKLAFLHRLLDAIFDTYNTPRIEALCITEQQAVKLSRPPRTQSSARQSLGGDAGEGGSASQAAAAASRDKGLKHSVVLSLLASLVRQGWLSKSAQGFYALTTRTLLELEPYLVETYNEPDPAGATGTWQRIKYCAACRELITSGLRCATPTCMLRVHDHCEEVFWRTQRGRNNNRNGNDAERHRCPKCDAPWGKAEDANGEVEGKLHFIGERAITSTDVYRRKKRQGRPSEGVDELMSMLQPRSATGGRRGRDSEVAEPFRQAAAQGRADKEDDEDEV</sequence>
<evidence type="ECO:0000256" key="15">
    <source>
        <dbReference type="RuleBase" id="RU368018"/>
    </source>
</evidence>
<dbReference type="InterPro" id="IPR014857">
    <property type="entry name" value="Nse1_RING_C4HC3-type"/>
</dbReference>
<feature type="domain" description="Non-structural maintenance of chromosomes element 1 RING C4HC3-type" evidence="17">
    <location>
        <begin position="337"/>
        <end position="374"/>
    </location>
</feature>
<dbReference type="PANTHER" id="PTHR20973:SF0">
    <property type="entry name" value="NON-STRUCTURAL MAINTENANCE OF CHROMOSOMES ELEMENT 1 HOMOLOG"/>
    <property type="match status" value="1"/>
</dbReference>
<evidence type="ECO:0000256" key="7">
    <source>
        <dbReference type="ARBA" id="ARBA00022723"/>
    </source>
</evidence>
<feature type="compositionally biased region" description="Polar residues" evidence="16">
    <location>
        <begin position="60"/>
        <end position="70"/>
    </location>
</feature>
<dbReference type="Gene3D" id="3.30.40.10">
    <property type="entry name" value="Zinc/RING finger domain, C3HC4 (zinc finger)"/>
    <property type="match status" value="1"/>
</dbReference>
<dbReference type="InterPro" id="IPR013083">
    <property type="entry name" value="Znf_RING/FYVE/PHD"/>
</dbReference>
<feature type="compositionally biased region" description="Basic and acidic residues" evidence="16">
    <location>
        <begin position="381"/>
        <end position="390"/>
    </location>
</feature>
<dbReference type="Proteomes" id="UP001642406">
    <property type="component" value="Unassembled WGS sequence"/>
</dbReference>
<evidence type="ECO:0000256" key="8">
    <source>
        <dbReference type="ARBA" id="ARBA00022763"/>
    </source>
</evidence>
<dbReference type="InterPro" id="IPR011513">
    <property type="entry name" value="Nse1"/>
</dbReference>
<evidence type="ECO:0000256" key="13">
    <source>
        <dbReference type="ARBA" id="ARBA00023204"/>
    </source>
</evidence>
<evidence type="ECO:0000256" key="5">
    <source>
        <dbReference type="ARBA" id="ARBA00019422"/>
    </source>
</evidence>
<dbReference type="EC" id="2.3.2.27" evidence="4 15"/>
<accession>A0ABP0BUC3</accession>
<protein>
    <recommendedName>
        <fullName evidence="5 15">Non-structural maintenance of chromosomes element 1 homolog</fullName>
        <ecNumber evidence="4 15">2.3.2.27</ecNumber>
    </recommendedName>
</protein>
<name>A0ABP0BUC3_9PEZI</name>
<evidence type="ECO:0000256" key="16">
    <source>
        <dbReference type="SAM" id="MobiDB-lite"/>
    </source>
</evidence>
<keyword evidence="9 15" id="KW-0863">Zinc-finger</keyword>
<evidence type="ECO:0000256" key="11">
    <source>
        <dbReference type="ARBA" id="ARBA00022833"/>
    </source>
</evidence>
<keyword evidence="8 15" id="KW-0227">DNA damage</keyword>
<evidence type="ECO:0000256" key="14">
    <source>
        <dbReference type="ARBA" id="ARBA00023242"/>
    </source>
</evidence>
<evidence type="ECO:0000256" key="3">
    <source>
        <dbReference type="ARBA" id="ARBA00010258"/>
    </source>
</evidence>
<evidence type="ECO:0000256" key="2">
    <source>
        <dbReference type="ARBA" id="ARBA00004123"/>
    </source>
</evidence>